<feature type="region of interest" description="Disordered" evidence="1">
    <location>
        <begin position="311"/>
        <end position="378"/>
    </location>
</feature>
<comment type="caution">
    <text evidence="4">The sequence shown here is derived from an EMBL/GenBank/DDBJ whole genome shotgun (WGS) entry which is preliminary data.</text>
</comment>
<accession>A0AAN7CS20</accession>
<feature type="compositionally biased region" description="Polar residues" evidence="1">
    <location>
        <begin position="253"/>
        <end position="266"/>
    </location>
</feature>
<name>A0AAN7CS20_9PEZI</name>
<dbReference type="EMBL" id="MU857666">
    <property type="protein sequence ID" value="KAK4246821.1"/>
    <property type="molecule type" value="Genomic_DNA"/>
</dbReference>
<feature type="region of interest" description="Disordered" evidence="1">
    <location>
        <begin position="253"/>
        <end position="295"/>
    </location>
</feature>
<organism evidence="4 5">
    <name type="scientific">Corynascus novoguineensis</name>
    <dbReference type="NCBI Taxonomy" id="1126955"/>
    <lineage>
        <taxon>Eukaryota</taxon>
        <taxon>Fungi</taxon>
        <taxon>Dikarya</taxon>
        <taxon>Ascomycota</taxon>
        <taxon>Pezizomycotina</taxon>
        <taxon>Sordariomycetes</taxon>
        <taxon>Sordariomycetidae</taxon>
        <taxon>Sordariales</taxon>
        <taxon>Chaetomiaceae</taxon>
        <taxon>Corynascus</taxon>
    </lineage>
</organism>
<keyword evidence="3" id="KW-0732">Signal</keyword>
<keyword evidence="2" id="KW-1133">Transmembrane helix</keyword>
<keyword evidence="2" id="KW-0812">Transmembrane</keyword>
<evidence type="ECO:0000256" key="2">
    <source>
        <dbReference type="SAM" id="Phobius"/>
    </source>
</evidence>
<keyword evidence="5" id="KW-1185">Reference proteome</keyword>
<feature type="compositionally biased region" description="Polar residues" evidence="1">
    <location>
        <begin position="366"/>
        <end position="378"/>
    </location>
</feature>
<feature type="transmembrane region" description="Helical" evidence="2">
    <location>
        <begin position="223"/>
        <end position="246"/>
    </location>
</feature>
<dbReference type="AlphaFoldDB" id="A0AAN7CS20"/>
<feature type="compositionally biased region" description="Basic and acidic residues" evidence="1">
    <location>
        <begin position="346"/>
        <end position="355"/>
    </location>
</feature>
<feature type="compositionally biased region" description="Low complexity" evidence="1">
    <location>
        <begin position="283"/>
        <end position="295"/>
    </location>
</feature>
<feature type="signal peptide" evidence="3">
    <location>
        <begin position="1"/>
        <end position="28"/>
    </location>
</feature>
<feature type="chain" id="PRO_5042879249" evidence="3">
    <location>
        <begin position="29"/>
        <end position="378"/>
    </location>
</feature>
<protein>
    <submittedName>
        <fullName evidence="4">Uncharacterized protein</fullName>
    </submittedName>
</protein>
<feature type="region of interest" description="Disordered" evidence="1">
    <location>
        <begin position="167"/>
        <end position="218"/>
    </location>
</feature>
<dbReference type="Proteomes" id="UP001303647">
    <property type="component" value="Unassembled WGS sequence"/>
</dbReference>
<evidence type="ECO:0000256" key="1">
    <source>
        <dbReference type="SAM" id="MobiDB-lite"/>
    </source>
</evidence>
<proteinExistence type="predicted"/>
<evidence type="ECO:0000256" key="3">
    <source>
        <dbReference type="SAM" id="SignalP"/>
    </source>
</evidence>
<reference evidence="4" key="1">
    <citation type="journal article" date="2023" name="Mol. Phylogenet. Evol.">
        <title>Genome-scale phylogeny and comparative genomics of the fungal order Sordariales.</title>
        <authorList>
            <person name="Hensen N."/>
            <person name="Bonometti L."/>
            <person name="Westerberg I."/>
            <person name="Brannstrom I.O."/>
            <person name="Guillou S."/>
            <person name="Cros-Aarteil S."/>
            <person name="Calhoun S."/>
            <person name="Haridas S."/>
            <person name="Kuo A."/>
            <person name="Mondo S."/>
            <person name="Pangilinan J."/>
            <person name="Riley R."/>
            <person name="LaButti K."/>
            <person name="Andreopoulos B."/>
            <person name="Lipzen A."/>
            <person name="Chen C."/>
            <person name="Yan M."/>
            <person name="Daum C."/>
            <person name="Ng V."/>
            <person name="Clum A."/>
            <person name="Steindorff A."/>
            <person name="Ohm R.A."/>
            <person name="Martin F."/>
            <person name="Silar P."/>
            <person name="Natvig D.O."/>
            <person name="Lalanne C."/>
            <person name="Gautier V."/>
            <person name="Ament-Velasquez S.L."/>
            <person name="Kruys A."/>
            <person name="Hutchinson M.I."/>
            <person name="Powell A.J."/>
            <person name="Barry K."/>
            <person name="Miller A.N."/>
            <person name="Grigoriev I.V."/>
            <person name="Debuchy R."/>
            <person name="Gladieux P."/>
            <person name="Hiltunen Thoren M."/>
            <person name="Johannesson H."/>
        </authorList>
    </citation>
    <scope>NUCLEOTIDE SEQUENCE</scope>
    <source>
        <strain evidence="4">CBS 359.72</strain>
    </source>
</reference>
<feature type="compositionally biased region" description="Acidic residues" evidence="1">
    <location>
        <begin position="205"/>
        <end position="214"/>
    </location>
</feature>
<reference evidence="4" key="2">
    <citation type="submission" date="2023-05" db="EMBL/GenBank/DDBJ databases">
        <authorList>
            <consortium name="Lawrence Berkeley National Laboratory"/>
            <person name="Steindorff A."/>
            <person name="Hensen N."/>
            <person name="Bonometti L."/>
            <person name="Westerberg I."/>
            <person name="Brannstrom I.O."/>
            <person name="Guillou S."/>
            <person name="Cros-Aarteil S."/>
            <person name="Calhoun S."/>
            <person name="Haridas S."/>
            <person name="Kuo A."/>
            <person name="Mondo S."/>
            <person name="Pangilinan J."/>
            <person name="Riley R."/>
            <person name="Labutti K."/>
            <person name="Andreopoulos B."/>
            <person name="Lipzen A."/>
            <person name="Chen C."/>
            <person name="Yanf M."/>
            <person name="Daum C."/>
            <person name="Ng V."/>
            <person name="Clum A."/>
            <person name="Ohm R."/>
            <person name="Martin F."/>
            <person name="Silar P."/>
            <person name="Natvig D."/>
            <person name="Lalanne C."/>
            <person name="Gautier V."/>
            <person name="Ament-Velasquez S.L."/>
            <person name="Kruys A."/>
            <person name="Hutchinson M.I."/>
            <person name="Powell A.J."/>
            <person name="Barry K."/>
            <person name="Miller A.N."/>
            <person name="Grigoriev I.V."/>
            <person name="Debuchy R."/>
            <person name="Gladieux P."/>
            <person name="Thoren M.H."/>
            <person name="Johannesson H."/>
        </authorList>
    </citation>
    <scope>NUCLEOTIDE SEQUENCE</scope>
    <source>
        <strain evidence="4">CBS 359.72</strain>
    </source>
</reference>
<keyword evidence="2" id="KW-0472">Membrane</keyword>
<gene>
    <name evidence="4" type="ORF">C7999DRAFT_32792</name>
</gene>
<evidence type="ECO:0000313" key="5">
    <source>
        <dbReference type="Proteomes" id="UP001303647"/>
    </source>
</evidence>
<feature type="compositionally biased region" description="Low complexity" evidence="1">
    <location>
        <begin position="169"/>
        <end position="189"/>
    </location>
</feature>
<sequence>MARSAPLPRLMALVLLLTVSVLTPPVHADDDEVGYYMSTRGDDVTAVTATCQMNTEWEERWSTVDNMGVCVATSDLQPASDSTSVTRTTTMTYFYLGDRCDGVSASGHLIGRADSMSVTVTLDFSCYDECATITIYEASPSASPSVSFIGCPELLGLPPEARTVYRQFPSSTSAEPSSPTSTTPSTQSSDDSDPEETGSSNSNDDNGDSGEDDSTGGSPNVPLIVGAVVGSIGGVALISLAFVLGWRYAGKNRSTPTDPTAHNSQPPYGGQPKLEQMGPGAGANTPYANPNNAAQQAAWAQQYPYQQPYQQQYQQSTVSPSSGHWTYYPVAQQPPATEGGLYEAPGSHEFHHEAPGQDAPAATQLGGYQQYPTPHTQN</sequence>
<evidence type="ECO:0000313" key="4">
    <source>
        <dbReference type="EMBL" id="KAK4246821.1"/>
    </source>
</evidence>